<dbReference type="InterPro" id="IPR036514">
    <property type="entry name" value="SGNH_hydro_sf"/>
</dbReference>
<organism evidence="2 3">
    <name type="scientific">Bizionia paragorgiae</name>
    <dbReference type="NCBI Taxonomy" id="283786"/>
    <lineage>
        <taxon>Bacteria</taxon>
        <taxon>Pseudomonadati</taxon>
        <taxon>Bacteroidota</taxon>
        <taxon>Flavobacteriia</taxon>
        <taxon>Flavobacteriales</taxon>
        <taxon>Flavobacteriaceae</taxon>
        <taxon>Bizionia</taxon>
    </lineage>
</organism>
<gene>
    <name evidence="2" type="ORF">SAMN04487990_12042</name>
</gene>
<dbReference type="OrthoDB" id="9794725at2"/>
<dbReference type="GO" id="GO:0016788">
    <property type="term" value="F:hydrolase activity, acting on ester bonds"/>
    <property type="evidence" value="ECO:0007669"/>
    <property type="project" value="UniProtKB-ARBA"/>
</dbReference>
<dbReference type="Pfam" id="PF13472">
    <property type="entry name" value="Lipase_GDSL_2"/>
    <property type="match status" value="1"/>
</dbReference>
<name>A0A1H4CLM5_BIZPA</name>
<dbReference type="EMBL" id="FNQK01000020">
    <property type="protein sequence ID" value="SEA60962.1"/>
    <property type="molecule type" value="Genomic_DNA"/>
</dbReference>
<dbReference type="SUPFAM" id="SSF52266">
    <property type="entry name" value="SGNH hydrolase"/>
    <property type="match status" value="1"/>
</dbReference>
<dbReference type="InterPro" id="IPR051532">
    <property type="entry name" value="Ester_Hydrolysis_Enzymes"/>
</dbReference>
<dbReference type="Gene3D" id="3.40.50.1110">
    <property type="entry name" value="SGNH hydrolase"/>
    <property type="match status" value="1"/>
</dbReference>
<keyword evidence="2" id="KW-0378">Hydrolase</keyword>
<evidence type="ECO:0000259" key="1">
    <source>
        <dbReference type="Pfam" id="PF13472"/>
    </source>
</evidence>
<proteinExistence type="predicted"/>
<evidence type="ECO:0000313" key="3">
    <source>
        <dbReference type="Proteomes" id="UP000198846"/>
    </source>
</evidence>
<dbReference type="AlphaFoldDB" id="A0A1H4CLM5"/>
<accession>A0A1H4CLM5</accession>
<dbReference type="PANTHER" id="PTHR30383">
    <property type="entry name" value="THIOESTERASE 1/PROTEASE 1/LYSOPHOSPHOLIPASE L1"/>
    <property type="match status" value="1"/>
</dbReference>
<evidence type="ECO:0000313" key="2">
    <source>
        <dbReference type="EMBL" id="SEA60962.1"/>
    </source>
</evidence>
<keyword evidence="3" id="KW-1185">Reference proteome</keyword>
<dbReference type="Proteomes" id="UP000198846">
    <property type="component" value="Unassembled WGS sequence"/>
</dbReference>
<dbReference type="RefSeq" id="WP_092136153.1">
    <property type="nucleotide sequence ID" value="NZ_FNQK01000020.1"/>
</dbReference>
<dbReference type="InterPro" id="IPR013830">
    <property type="entry name" value="SGNH_hydro"/>
</dbReference>
<reference evidence="2 3" key="1">
    <citation type="submission" date="2016-10" db="EMBL/GenBank/DDBJ databases">
        <authorList>
            <person name="de Groot N.N."/>
        </authorList>
    </citation>
    <scope>NUCLEOTIDE SEQUENCE [LARGE SCALE GENOMIC DNA]</scope>
    <source>
        <strain evidence="2 3">DSM 23842</strain>
    </source>
</reference>
<dbReference type="PANTHER" id="PTHR30383:SF29">
    <property type="entry name" value="SGNH HYDROLASE-TYPE ESTERASE DOMAIN-CONTAINING PROTEIN"/>
    <property type="match status" value="1"/>
</dbReference>
<sequence>MKKTFLPLLIITLFFNTGCSQNSDNLINDEDYYNIRKVKTIFDLGHYNIKIKGNDIYFDNIHDDISSPTQYNNLYTEFNFNNIYQIKDRLENTYYFRFGWDLFYENENIFTNVEWIGDMKPKQTENFIDFNFQIVDIDYIQFGKKTLCTIGDSQTWWNKAQSLRKYINESFNELIFIGSNTDIYGYGHEGEGGNSVSQLSKRIDNIPYSDYYTLLIGTNNEGSDIETTANDIVKITNHLVKLNPDAKILYLTPIPTTNESRDLFNRNLCENILLKFKNNENIIILDLGTKMRENKNWKSDYLENDGLHQSDKGVRFMSKLIGEKIKTIANNSNHCTTL</sequence>
<feature type="domain" description="SGNH hydrolase-type esterase" evidence="1">
    <location>
        <begin position="150"/>
        <end position="315"/>
    </location>
</feature>
<protein>
    <submittedName>
        <fullName evidence="2">GDSL-like Lipase/Acylhydrolase family</fullName>
    </submittedName>
</protein>